<comment type="caution">
    <text evidence="2">The sequence shown here is derived from an EMBL/GenBank/DDBJ whole genome shotgun (WGS) entry which is preliminary data.</text>
</comment>
<evidence type="ECO:0000313" key="3">
    <source>
        <dbReference type="Proteomes" id="UP000605676"/>
    </source>
</evidence>
<dbReference type="RefSeq" id="WP_200467014.1">
    <property type="nucleotide sequence ID" value="NZ_JAENRR010000093.1"/>
</dbReference>
<proteinExistence type="predicted"/>
<name>A0ABS1HQN2_9BACT</name>
<keyword evidence="1" id="KW-0812">Transmembrane</keyword>
<feature type="transmembrane region" description="Helical" evidence="1">
    <location>
        <begin position="45"/>
        <end position="62"/>
    </location>
</feature>
<protein>
    <submittedName>
        <fullName evidence="2">Uncharacterized protein</fullName>
    </submittedName>
</protein>
<dbReference type="Proteomes" id="UP000605676">
    <property type="component" value="Unassembled WGS sequence"/>
</dbReference>
<keyword evidence="1" id="KW-0472">Membrane</keyword>
<keyword evidence="3" id="KW-1185">Reference proteome</keyword>
<dbReference type="EMBL" id="JAENRR010000093">
    <property type="protein sequence ID" value="MBK3519795.1"/>
    <property type="molecule type" value="Genomic_DNA"/>
</dbReference>
<keyword evidence="1" id="KW-1133">Transmembrane helix</keyword>
<reference evidence="2 3" key="1">
    <citation type="submission" date="2021-01" db="EMBL/GenBank/DDBJ databases">
        <title>Carboxyliciviraga sp.nov., isolated from coastal sediments.</title>
        <authorList>
            <person name="Lu D."/>
            <person name="Zhang T."/>
        </authorList>
    </citation>
    <scope>NUCLEOTIDE SEQUENCE [LARGE SCALE GENOMIC DNA]</scope>
    <source>
        <strain evidence="2 3">N1Y132</strain>
    </source>
</reference>
<evidence type="ECO:0000313" key="2">
    <source>
        <dbReference type="EMBL" id="MBK3519795.1"/>
    </source>
</evidence>
<sequence>MWRNSFPKLFCELIGAFVVWSIKGFKGKYVDEIAGPYDLGTKSTRNFLITGAIFIVVILIALEYEKKQERNDNIIHITIEK</sequence>
<gene>
    <name evidence="2" type="ORF">JIV24_20810</name>
</gene>
<accession>A0ABS1HQN2</accession>
<organism evidence="2 3">
    <name type="scientific">Carboxylicivirga marina</name>
    <dbReference type="NCBI Taxonomy" id="2800988"/>
    <lineage>
        <taxon>Bacteria</taxon>
        <taxon>Pseudomonadati</taxon>
        <taxon>Bacteroidota</taxon>
        <taxon>Bacteroidia</taxon>
        <taxon>Marinilabiliales</taxon>
        <taxon>Marinilabiliaceae</taxon>
        <taxon>Carboxylicivirga</taxon>
    </lineage>
</organism>
<evidence type="ECO:0000256" key="1">
    <source>
        <dbReference type="SAM" id="Phobius"/>
    </source>
</evidence>